<name>A0ABD5ZVF1_9EURY</name>
<dbReference type="GO" id="GO:0016301">
    <property type="term" value="F:kinase activity"/>
    <property type="evidence" value="ECO:0007669"/>
    <property type="project" value="UniProtKB-KW"/>
</dbReference>
<dbReference type="RefSeq" id="WP_379702847.1">
    <property type="nucleotide sequence ID" value="NZ_JBHTAT010000001.1"/>
</dbReference>
<comment type="similarity">
    <text evidence="1">Belongs to the carbohydrate kinase PfkB family.</text>
</comment>
<dbReference type="Proteomes" id="UP001596434">
    <property type="component" value="Unassembled WGS sequence"/>
</dbReference>
<accession>A0ABD5ZVF1</accession>
<dbReference type="GeneID" id="96952970"/>
<evidence type="ECO:0000256" key="1">
    <source>
        <dbReference type="ARBA" id="ARBA00010688"/>
    </source>
</evidence>
<dbReference type="AlphaFoldDB" id="A0ABD5ZVF1"/>
<comment type="caution">
    <text evidence="5">The sequence shown here is derived from an EMBL/GenBank/DDBJ whole genome shotgun (WGS) entry which is preliminary data.</text>
</comment>
<keyword evidence="6" id="KW-1185">Reference proteome</keyword>
<evidence type="ECO:0000256" key="3">
    <source>
        <dbReference type="ARBA" id="ARBA00022777"/>
    </source>
</evidence>
<evidence type="ECO:0000313" key="5">
    <source>
        <dbReference type="EMBL" id="MFC7254650.1"/>
    </source>
</evidence>
<dbReference type="SUPFAM" id="SSF53613">
    <property type="entry name" value="Ribokinase-like"/>
    <property type="match status" value="1"/>
</dbReference>
<dbReference type="InterPro" id="IPR052700">
    <property type="entry name" value="Carb_kinase_PfkB-like"/>
</dbReference>
<evidence type="ECO:0000256" key="2">
    <source>
        <dbReference type="ARBA" id="ARBA00022679"/>
    </source>
</evidence>
<dbReference type="CDD" id="cd01166">
    <property type="entry name" value="KdgK"/>
    <property type="match status" value="1"/>
</dbReference>
<evidence type="ECO:0000259" key="4">
    <source>
        <dbReference type="Pfam" id="PF00294"/>
    </source>
</evidence>
<dbReference type="InterPro" id="IPR011611">
    <property type="entry name" value="PfkB_dom"/>
</dbReference>
<gene>
    <name evidence="5" type="ORF">ACFQKE_04930</name>
</gene>
<feature type="domain" description="Carbohydrate kinase PfkB" evidence="4">
    <location>
        <begin position="1"/>
        <end position="292"/>
    </location>
</feature>
<organism evidence="5 6">
    <name type="scientific">Haloplanus litoreus</name>
    <dbReference type="NCBI Taxonomy" id="767515"/>
    <lineage>
        <taxon>Archaea</taxon>
        <taxon>Methanobacteriati</taxon>
        <taxon>Methanobacteriota</taxon>
        <taxon>Stenosarchaea group</taxon>
        <taxon>Halobacteria</taxon>
        <taxon>Halobacteriales</taxon>
        <taxon>Haloferacaceae</taxon>
        <taxon>Haloplanus</taxon>
    </lineage>
</organism>
<keyword evidence="3 5" id="KW-0418">Kinase</keyword>
<reference evidence="5 6" key="1">
    <citation type="journal article" date="2019" name="Int. J. Syst. Evol. Microbiol.">
        <title>The Global Catalogue of Microorganisms (GCM) 10K type strain sequencing project: providing services to taxonomists for standard genome sequencing and annotation.</title>
        <authorList>
            <consortium name="The Broad Institute Genomics Platform"/>
            <consortium name="The Broad Institute Genome Sequencing Center for Infectious Disease"/>
            <person name="Wu L."/>
            <person name="Ma J."/>
        </authorList>
    </citation>
    <scope>NUCLEOTIDE SEQUENCE [LARGE SCALE GENOMIC DNA]</scope>
    <source>
        <strain evidence="5 6">GX21</strain>
    </source>
</reference>
<dbReference type="EMBL" id="JBHTAT010000001">
    <property type="protein sequence ID" value="MFC7254650.1"/>
    <property type="molecule type" value="Genomic_DNA"/>
</dbReference>
<dbReference type="Gene3D" id="3.40.1190.20">
    <property type="match status" value="1"/>
</dbReference>
<dbReference type="PANTHER" id="PTHR43320">
    <property type="entry name" value="SUGAR KINASE"/>
    <property type="match status" value="1"/>
</dbReference>
<dbReference type="PANTHER" id="PTHR43320:SF2">
    <property type="entry name" value="2-DEHYDRO-3-DEOXYGLUCONOKINASE_2-DEHYDRO-3-DEOXYGALACTONOKINASE"/>
    <property type="match status" value="1"/>
</dbReference>
<sequence length="314" mass="33155">MTDLVTVGDATLRFSPPRGERIETTGEFAAHVGGPESNVAVAAATLGLDAAWLSKLPDTPLGRRVVGELRRHGVRTGVVWGDSGRASTTFVERGGTAGARTVPDRTATAFATTTAEDLPLGVVRDAETLFVSGATPARSEALLETTATLLAAAGEADTTRAFDTRFEATGLAPDRARDLYDHLLDDVDVLIVDESDAERVFGLDGDVVPAGHSLRTRYDCATVVVTRTERRHPTVGLQGEEIYEVPPFETETRDPAGVHDAFVGGFLAGRHRGETVKGALVEGAATAALKRTIVGDVVVGSREDVEAIRDGRTV</sequence>
<keyword evidence="2" id="KW-0808">Transferase</keyword>
<proteinExistence type="inferred from homology"/>
<dbReference type="InterPro" id="IPR029056">
    <property type="entry name" value="Ribokinase-like"/>
</dbReference>
<dbReference type="Pfam" id="PF00294">
    <property type="entry name" value="PfkB"/>
    <property type="match status" value="1"/>
</dbReference>
<protein>
    <submittedName>
        <fullName evidence="5">Sugar kinase</fullName>
    </submittedName>
</protein>
<evidence type="ECO:0000313" key="6">
    <source>
        <dbReference type="Proteomes" id="UP001596434"/>
    </source>
</evidence>